<dbReference type="SUPFAM" id="SSF46689">
    <property type="entry name" value="Homeodomain-like"/>
    <property type="match status" value="1"/>
</dbReference>
<keyword evidence="1" id="KW-0805">Transcription regulation</keyword>
<name>A0ABW2D0Y8_9ACTN</name>
<gene>
    <name evidence="7" type="ORF">ACFQKB_42655</name>
</gene>
<evidence type="ECO:0000256" key="2">
    <source>
        <dbReference type="ARBA" id="ARBA00023125"/>
    </source>
</evidence>
<dbReference type="Pfam" id="PF00440">
    <property type="entry name" value="TetR_N"/>
    <property type="match status" value="1"/>
</dbReference>
<dbReference type="Gene3D" id="1.10.357.10">
    <property type="entry name" value="Tetracycline Repressor, domain 2"/>
    <property type="match status" value="1"/>
</dbReference>
<accession>A0ABW2D0Y8</accession>
<evidence type="ECO:0000256" key="1">
    <source>
        <dbReference type="ARBA" id="ARBA00023015"/>
    </source>
</evidence>
<comment type="caution">
    <text evidence="7">The sequence shown here is derived from an EMBL/GenBank/DDBJ whole genome shotgun (WGS) entry which is preliminary data.</text>
</comment>
<reference evidence="8" key="1">
    <citation type="journal article" date="2019" name="Int. J. Syst. Evol. Microbiol.">
        <title>The Global Catalogue of Microorganisms (GCM) 10K type strain sequencing project: providing services to taxonomists for standard genome sequencing and annotation.</title>
        <authorList>
            <consortium name="The Broad Institute Genomics Platform"/>
            <consortium name="The Broad Institute Genome Sequencing Center for Infectious Disease"/>
            <person name="Wu L."/>
            <person name="Ma J."/>
        </authorList>
    </citation>
    <scope>NUCLEOTIDE SEQUENCE [LARGE SCALE GENOMIC DNA]</scope>
    <source>
        <strain evidence="8">JCM 3369</strain>
    </source>
</reference>
<dbReference type="Gene3D" id="1.10.10.60">
    <property type="entry name" value="Homeodomain-like"/>
    <property type="match status" value="1"/>
</dbReference>
<dbReference type="InterPro" id="IPR036271">
    <property type="entry name" value="Tet_transcr_reg_TetR-rel_C_sf"/>
</dbReference>
<dbReference type="Proteomes" id="UP001596380">
    <property type="component" value="Unassembled WGS sequence"/>
</dbReference>
<dbReference type="EMBL" id="JBHSXS010000055">
    <property type="protein sequence ID" value="MFC6886523.1"/>
    <property type="molecule type" value="Genomic_DNA"/>
</dbReference>
<dbReference type="InterPro" id="IPR009057">
    <property type="entry name" value="Homeodomain-like_sf"/>
</dbReference>
<dbReference type="InterPro" id="IPR004111">
    <property type="entry name" value="Repressor_TetR_C"/>
</dbReference>
<evidence type="ECO:0000256" key="3">
    <source>
        <dbReference type="ARBA" id="ARBA00023163"/>
    </source>
</evidence>
<evidence type="ECO:0000259" key="6">
    <source>
        <dbReference type="PROSITE" id="PS50977"/>
    </source>
</evidence>
<dbReference type="SUPFAM" id="SSF48498">
    <property type="entry name" value="Tetracyclin repressor-like, C-terminal domain"/>
    <property type="match status" value="1"/>
</dbReference>
<feature type="region of interest" description="Disordered" evidence="5">
    <location>
        <begin position="1"/>
        <end position="28"/>
    </location>
</feature>
<evidence type="ECO:0000256" key="5">
    <source>
        <dbReference type="SAM" id="MobiDB-lite"/>
    </source>
</evidence>
<dbReference type="InterPro" id="IPR050109">
    <property type="entry name" value="HTH-type_TetR-like_transc_reg"/>
</dbReference>
<organism evidence="7 8">
    <name type="scientific">Actinomadura yumaensis</name>
    <dbReference type="NCBI Taxonomy" id="111807"/>
    <lineage>
        <taxon>Bacteria</taxon>
        <taxon>Bacillati</taxon>
        <taxon>Actinomycetota</taxon>
        <taxon>Actinomycetes</taxon>
        <taxon>Streptosporangiales</taxon>
        <taxon>Thermomonosporaceae</taxon>
        <taxon>Actinomadura</taxon>
    </lineage>
</organism>
<dbReference type="RefSeq" id="WP_309239542.1">
    <property type="nucleotide sequence ID" value="NZ_JBHSXE010000001.1"/>
</dbReference>
<evidence type="ECO:0000256" key="4">
    <source>
        <dbReference type="PROSITE-ProRule" id="PRU00335"/>
    </source>
</evidence>
<dbReference type="PROSITE" id="PS50977">
    <property type="entry name" value="HTH_TETR_2"/>
    <property type="match status" value="1"/>
</dbReference>
<dbReference type="PANTHER" id="PTHR30055:SF151">
    <property type="entry name" value="TRANSCRIPTIONAL REGULATORY PROTEIN"/>
    <property type="match status" value="1"/>
</dbReference>
<dbReference type="Pfam" id="PF02909">
    <property type="entry name" value="TetR_C_1"/>
    <property type="match status" value="1"/>
</dbReference>
<proteinExistence type="predicted"/>
<feature type="domain" description="HTH tetR-type" evidence="6">
    <location>
        <begin position="27"/>
        <end position="87"/>
    </location>
</feature>
<dbReference type="InterPro" id="IPR001647">
    <property type="entry name" value="HTH_TetR"/>
</dbReference>
<keyword evidence="2 4" id="KW-0238">DNA-binding</keyword>
<evidence type="ECO:0000313" key="7">
    <source>
        <dbReference type="EMBL" id="MFC6886523.1"/>
    </source>
</evidence>
<evidence type="ECO:0000313" key="8">
    <source>
        <dbReference type="Proteomes" id="UP001596380"/>
    </source>
</evidence>
<protein>
    <submittedName>
        <fullName evidence="7">TetR/AcrR family transcriptional regulator</fullName>
    </submittedName>
</protein>
<feature type="DNA-binding region" description="H-T-H motif" evidence="4">
    <location>
        <begin position="50"/>
        <end position="69"/>
    </location>
</feature>
<feature type="compositionally biased region" description="Basic and acidic residues" evidence="5">
    <location>
        <begin position="1"/>
        <end position="18"/>
    </location>
</feature>
<sequence>MADDTEAGRRTTVWERPARGARGPAPERSRAEITAAAIALADEGGLDALSVRALAKRLGTGPATLYRYVSGRDDLLDLMADAAFGELDLGGTASGDPVADLTGLAVRAKAVHLRHPWLAELPPEPLRAGPNGLAYLDRALEALAPSGVEGRAALEAVAVVSALVTLFARTEVRSRRSPTGRQAAQAAYLAGAAAGGRYPWLAAAFAGAAPEDPLGDADALFTRIVRQVLTGLLA</sequence>
<keyword evidence="3" id="KW-0804">Transcription</keyword>
<dbReference type="PANTHER" id="PTHR30055">
    <property type="entry name" value="HTH-TYPE TRANSCRIPTIONAL REGULATOR RUTR"/>
    <property type="match status" value="1"/>
</dbReference>
<keyword evidence="8" id="KW-1185">Reference proteome</keyword>